<dbReference type="InterPro" id="IPR007379">
    <property type="entry name" value="Tim44-like_dom"/>
</dbReference>
<dbReference type="PANTHER" id="PTHR13333:SF5">
    <property type="entry name" value="M-AAA PROTEASE-INTERACTING PROTEIN 1, MITOCHONDRIAL"/>
    <property type="match status" value="1"/>
</dbReference>
<dbReference type="GO" id="GO:0032979">
    <property type="term" value="P:protein insertion into mitochondrial inner membrane from matrix"/>
    <property type="evidence" value="ECO:0007669"/>
    <property type="project" value="TreeGrafter"/>
</dbReference>
<dbReference type="Pfam" id="PF04280">
    <property type="entry name" value="Tim44"/>
    <property type="match status" value="1"/>
</dbReference>
<evidence type="ECO:0000256" key="1">
    <source>
        <dbReference type="SAM" id="MobiDB-lite"/>
    </source>
</evidence>
<dbReference type="InterPro" id="IPR032710">
    <property type="entry name" value="NTF2-like_dom_sf"/>
</dbReference>
<dbReference type="EMBL" id="JALJOQ010000001">
    <property type="protein sequence ID" value="KAK9814849.1"/>
    <property type="molecule type" value="Genomic_DNA"/>
</dbReference>
<evidence type="ECO:0000313" key="3">
    <source>
        <dbReference type="EMBL" id="KAK9814849.1"/>
    </source>
</evidence>
<keyword evidence="4" id="KW-1185">Reference proteome</keyword>
<dbReference type="SUPFAM" id="SSF54427">
    <property type="entry name" value="NTF2-like"/>
    <property type="match status" value="1"/>
</dbReference>
<comment type="caution">
    <text evidence="3">The sequence shown here is derived from an EMBL/GenBank/DDBJ whole genome shotgun (WGS) entry which is preliminary data.</text>
</comment>
<sequence>MAFVALLTSRLSQAVRSQSSLLSTSWSKTSLLSPTLQICDTQKFSSQNNKKDASGSSADSPASPESSAQAAAPGAEQPKRVEVVDTFGVFGPLRDAWWRLKASVWVAAIQVNFEAEFTEEEFLEGCRDAYFMVNSLVSEESWDDLKNMVSPRFLSAFRGTQEEYRRNNQHVAIKVPESIDAKIASISLQRHEDVRGYFSQQSGTPAEANSDQLEHDLQNHEQDRLWLVVLVELKCALEFQITNAQGQLASVIVDHRGHKWKFGRLIPWNWRLGRPRRCLDHPWYLLSIE</sequence>
<evidence type="ECO:0000313" key="4">
    <source>
        <dbReference type="Proteomes" id="UP001465755"/>
    </source>
</evidence>
<feature type="domain" description="Tim44-like" evidence="2">
    <location>
        <begin position="113"/>
        <end position="192"/>
    </location>
</feature>
<reference evidence="3 4" key="1">
    <citation type="journal article" date="2024" name="Nat. Commun.">
        <title>Phylogenomics reveals the evolutionary origins of lichenization in chlorophyte algae.</title>
        <authorList>
            <person name="Puginier C."/>
            <person name="Libourel C."/>
            <person name="Otte J."/>
            <person name="Skaloud P."/>
            <person name="Haon M."/>
            <person name="Grisel S."/>
            <person name="Petersen M."/>
            <person name="Berrin J.G."/>
            <person name="Delaux P.M."/>
            <person name="Dal Grande F."/>
            <person name="Keller J."/>
        </authorList>
    </citation>
    <scope>NUCLEOTIDE SEQUENCE [LARGE SCALE GENOMIC DNA]</scope>
    <source>
        <strain evidence="3 4">SAG 2036</strain>
    </source>
</reference>
<organism evidence="3 4">
    <name type="scientific">Symbiochloris irregularis</name>
    <dbReference type="NCBI Taxonomy" id="706552"/>
    <lineage>
        <taxon>Eukaryota</taxon>
        <taxon>Viridiplantae</taxon>
        <taxon>Chlorophyta</taxon>
        <taxon>core chlorophytes</taxon>
        <taxon>Trebouxiophyceae</taxon>
        <taxon>Trebouxiales</taxon>
        <taxon>Trebouxiaceae</taxon>
        <taxon>Symbiochloris</taxon>
    </lineage>
</organism>
<dbReference type="Proteomes" id="UP001465755">
    <property type="component" value="Unassembled WGS sequence"/>
</dbReference>
<accession>A0AAW1Q3C2</accession>
<dbReference type="GO" id="GO:0043022">
    <property type="term" value="F:ribosome binding"/>
    <property type="evidence" value="ECO:0007669"/>
    <property type="project" value="TreeGrafter"/>
</dbReference>
<dbReference type="PANTHER" id="PTHR13333">
    <property type="entry name" value="M-AAA PROTEASE-INTERACTING PROTEIN 1, MITOCHONDRIAL"/>
    <property type="match status" value="1"/>
</dbReference>
<name>A0AAW1Q3C2_9CHLO</name>
<dbReference type="AlphaFoldDB" id="A0AAW1Q3C2"/>
<feature type="compositionally biased region" description="Low complexity" evidence="1">
    <location>
        <begin position="54"/>
        <end position="76"/>
    </location>
</feature>
<dbReference type="GO" id="GO:0005743">
    <property type="term" value="C:mitochondrial inner membrane"/>
    <property type="evidence" value="ECO:0007669"/>
    <property type="project" value="TreeGrafter"/>
</dbReference>
<protein>
    <recommendedName>
        <fullName evidence="2">Tim44-like domain-containing protein</fullName>
    </recommendedName>
</protein>
<gene>
    <name evidence="3" type="ORF">WJX73_000123</name>
</gene>
<evidence type="ECO:0000259" key="2">
    <source>
        <dbReference type="Pfam" id="PF04280"/>
    </source>
</evidence>
<proteinExistence type="predicted"/>
<dbReference type="Gene3D" id="3.10.450.240">
    <property type="match status" value="1"/>
</dbReference>
<feature type="region of interest" description="Disordered" evidence="1">
    <location>
        <begin position="46"/>
        <end position="77"/>
    </location>
</feature>